<dbReference type="Gene3D" id="2.60.40.4070">
    <property type="match status" value="1"/>
</dbReference>
<feature type="signal peptide" evidence="2">
    <location>
        <begin position="1"/>
        <end position="18"/>
    </location>
</feature>
<dbReference type="NCBIfam" id="NF033707">
    <property type="entry name" value="T9SS_sortase"/>
    <property type="match status" value="1"/>
</dbReference>
<keyword evidence="1 2" id="KW-0732">Signal</keyword>
<dbReference type="GO" id="GO:0006508">
    <property type="term" value="P:proteolysis"/>
    <property type="evidence" value="ECO:0007669"/>
    <property type="project" value="InterPro"/>
</dbReference>
<dbReference type="EMBL" id="CP028811">
    <property type="protein sequence ID" value="AWA29708.1"/>
    <property type="molecule type" value="Genomic_DNA"/>
</dbReference>
<evidence type="ECO:0000313" key="5">
    <source>
        <dbReference type="Proteomes" id="UP000244193"/>
    </source>
</evidence>
<dbReference type="GO" id="GO:0008234">
    <property type="term" value="F:cysteine-type peptidase activity"/>
    <property type="evidence" value="ECO:0007669"/>
    <property type="project" value="InterPro"/>
</dbReference>
<dbReference type="RefSeq" id="WP_108370292.1">
    <property type="nucleotide sequence ID" value="NZ_CP028811.1"/>
</dbReference>
<accession>A0A2S0REP3</accession>
<gene>
    <name evidence="4" type="ORF">HYN48_06220</name>
</gene>
<evidence type="ECO:0000256" key="1">
    <source>
        <dbReference type="ARBA" id="ARBA00022729"/>
    </source>
</evidence>
<dbReference type="InterPro" id="IPR029030">
    <property type="entry name" value="Caspase-like_dom_sf"/>
</dbReference>
<dbReference type="Gene3D" id="3.40.50.10390">
    <property type="entry name" value="Gingipain r, domain 1"/>
    <property type="match status" value="1"/>
</dbReference>
<organism evidence="4 5">
    <name type="scientific">Flavobacterium magnum</name>
    <dbReference type="NCBI Taxonomy" id="2162713"/>
    <lineage>
        <taxon>Bacteria</taxon>
        <taxon>Pseudomonadati</taxon>
        <taxon>Bacteroidota</taxon>
        <taxon>Flavobacteriia</taxon>
        <taxon>Flavobacteriales</taxon>
        <taxon>Flavobacteriaceae</taxon>
        <taxon>Flavobacterium</taxon>
    </lineage>
</organism>
<evidence type="ECO:0000256" key="2">
    <source>
        <dbReference type="SAM" id="SignalP"/>
    </source>
</evidence>
<proteinExistence type="predicted"/>
<protein>
    <submittedName>
        <fullName evidence="4">Peptidase C25</fullName>
    </submittedName>
</protein>
<dbReference type="AlphaFoldDB" id="A0A2S0REP3"/>
<feature type="chain" id="PRO_5015465341" evidence="2">
    <location>
        <begin position="19"/>
        <end position="1278"/>
    </location>
</feature>
<evidence type="ECO:0000259" key="3">
    <source>
        <dbReference type="Pfam" id="PF01364"/>
    </source>
</evidence>
<dbReference type="Gene3D" id="3.40.50.1460">
    <property type="match status" value="1"/>
</dbReference>
<feature type="domain" description="Gingipain" evidence="3">
    <location>
        <begin position="538"/>
        <end position="907"/>
    </location>
</feature>
<keyword evidence="5" id="KW-1185">Reference proteome</keyword>
<dbReference type="Proteomes" id="UP000244193">
    <property type="component" value="Chromosome"/>
</dbReference>
<dbReference type="InterPro" id="IPR001769">
    <property type="entry name" value="Gingipain"/>
</dbReference>
<dbReference type="CDD" id="cd02258">
    <property type="entry name" value="Peptidase_C25_N"/>
    <property type="match status" value="1"/>
</dbReference>
<dbReference type="OrthoDB" id="9809780at2"/>
<dbReference type="InterPro" id="IPR029031">
    <property type="entry name" value="Gingipain_N_sf"/>
</dbReference>
<name>A0A2S0REP3_9FLAO</name>
<sequence>MKKAVLTFLLCFPLAFYAQLTGSFTLDWKDNVNVSTDLSNYIMPQFQLENFQFNDVNKTVLLALNIPSNTAVDENSVSISNTVYETITASQLGALSQKNLPSSWNVSVTNVIAREERSVSLVLSPIINEKGTLKRLKSFTYNISRSANRNPVARDGFDNISHSVLSTGDWYRFYVEKSGVYRISKSFLQSLGMKLGNVDPRKIAIYGNGGRMVPMKNSVDYPADLAENALYFDGEADGVFDNQDYILFYAEGVDNWSPENQTNNNLYEDKSYYYVTVKGSDGKRISPMPAATGAITPITAFDDFQFHEIDETNIARLGRKWFGEDFSVNNEYSFDFKFPNVVAGSTMTVSVSAAAVANTATSMQVDVNGATVGTIPFTSIVVLDNLGDDEGLTATAAAAEDVSVKFTYNNNGVPTARAFLDYVNIKAKRNLAGYGKQFRFQVDDAAVMNGSGEFRFTNSGTIAQVWDITDIYNATAVVNDNQSNFSFQADLGEVRKYIAVDRQDYYAPKKDSKSKVANQDLKGTIFNNAQGQFQDIDYLIITPASLSSAAEKLAGFHRSFQGMNVKVVNLEAIYPEFSSGKQDIGAIRNFVKYVYNNASSAAKRVKYLNLFGDASFDFKNRISNNTNLVPIYHALSSFSLSSSYISDDFFVLMDDNEGDMESTSARGLDIAVGRMPVKNIAEADQMVNKVLEYHDVKSFGRWRNNFVLISDDVDKSGEQSLEFELDDLGDQIFAQKPFINVKKIHSDSYEQEASAGGNRYPKVREDFISAFEQGALVFNYFGHGGEDGLAHERILEKIDVQNFGNRYKYPLFVTITCEFTRFDNPFRPTAGEFMFLNPAGGAISLVTTTRQITIGTGQAINNAFSGYLYGFNSNTLVPIAEALRRSKTNFGYNPQMVFYIGDPAVTLAIPKPKIVLTKVNDMPITGPVDDFKALSAIKVSGEVRDETGTNILSDYNGELAVNVFDKPIERSTLGNDGTRYSNGQLIIMNFTNLGETIFRGNASVTNGSFDFNFVVPRDIRVPLGNGRISFYAKKTGQLVDQTGYDTTIKVGGINPNPVADNIAPRVKLYMNDESFVSGGITNESPILLAFLEDENGINTASGIGHDIIAVLDGDESKPYTLNDYYEAVADDHTKGKLRFPFRNLEKGLHTITFTAWDVYNNPITAEIQFIVVGDETLTLTNVLNYPNPFVNYTEFWFKHNRPFEPLDVQVQVMTITGKVVWTKNQTITTDGFLSREIKWDGRDDFGDKIGKGVYVYKLTVKSTLSNNKTEKFEKLVIL</sequence>
<dbReference type="SUPFAM" id="SSF52129">
    <property type="entry name" value="Caspase-like"/>
    <property type="match status" value="1"/>
</dbReference>
<dbReference type="Pfam" id="PF01364">
    <property type="entry name" value="Peptidase_C25"/>
    <property type="match status" value="1"/>
</dbReference>
<dbReference type="KEGG" id="fmg:HYN48_06220"/>
<evidence type="ECO:0000313" key="4">
    <source>
        <dbReference type="EMBL" id="AWA29708.1"/>
    </source>
</evidence>
<reference evidence="4 5" key="1">
    <citation type="submission" date="2018-04" db="EMBL/GenBank/DDBJ databases">
        <title>Genome sequencing of Flavobacterium sp. HYN0048.</title>
        <authorList>
            <person name="Yi H."/>
            <person name="Baek C."/>
        </authorList>
    </citation>
    <scope>NUCLEOTIDE SEQUENCE [LARGE SCALE GENOMIC DNA]</scope>
    <source>
        <strain evidence="4 5">HYN0048</strain>
    </source>
</reference>